<reference evidence="1" key="2">
    <citation type="submission" date="2012-06" db="EMBL/GenBank/DDBJ databases">
        <authorList>
            <person name="Yu Y."/>
            <person name="Currie J."/>
            <person name="Lomeli R."/>
            <person name="Angelova A."/>
            <person name="Collura K."/>
            <person name="Wissotski M."/>
            <person name="Campos D."/>
            <person name="Kudrna D."/>
            <person name="Golser W."/>
            <person name="Ashely E."/>
            <person name="Descour A."/>
            <person name="Fernandes J."/>
            <person name="Soderlund C."/>
            <person name="Walbot V."/>
        </authorList>
    </citation>
    <scope>NUCLEOTIDE SEQUENCE</scope>
    <source>
        <strain evidence="1">B73</strain>
    </source>
</reference>
<evidence type="ECO:0000313" key="1">
    <source>
        <dbReference type="EMBL" id="ACN35488.1"/>
    </source>
</evidence>
<dbReference type="EMBL" id="BT068591">
    <property type="protein sequence ID" value="ACN35488.1"/>
    <property type="molecule type" value="mRNA"/>
</dbReference>
<name>C0PJX2_MAIZE</name>
<accession>C0PJX2</accession>
<proteinExistence type="evidence at transcript level"/>
<sequence length="91" mass="9904">MEEQFSIFNQMKISSTAAYRIQITRQPIKRDNPVLPTCMMVCCGPAPQANAGNSGFRCVTRSSGGPSEEDWVHTLAVLAAEEDLAKGLTET</sequence>
<reference evidence="1" key="1">
    <citation type="journal article" date="2009" name="PLoS Genet.">
        <title>Sequencing, mapping, and analysis of 27,455 maize full-length cDNAs.</title>
        <authorList>
            <person name="Soderlund C."/>
            <person name="Descour A."/>
            <person name="Kudrna D."/>
            <person name="Bomhoff M."/>
            <person name="Boyd L."/>
            <person name="Currie J."/>
            <person name="Angelova A."/>
            <person name="Collura K."/>
            <person name="Wissotski M."/>
            <person name="Ashley E."/>
            <person name="Morrow D."/>
            <person name="Fernandes J."/>
            <person name="Walbot V."/>
            <person name="Yu Y."/>
        </authorList>
    </citation>
    <scope>NUCLEOTIDE SEQUENCE</scope>
    <source>
        <strain evidence="1">B73</strain>
    </source>
</reference>
<organism evidence="1">
    <name type="scientific">Zea mays</name>
    <name type="common">Maize</name>
    <dbReference type="NCBI Taxonomy" id="4577"/>
    <lineage>
        <taxon>Eukaryota</taxon>
        <taxon>Viridiplantae</taxon>
        <taxon>Streptophyta</taxon>
        <taxon>Embryophyta</taxon>
        <taxon>Tracheophyta</taxon>
        <taxon>Spermatophyta</taxon>
        <taxon>Magnoliopsida</taxon>
        <taxon>Liliopsida</taxon>
        <taxon>Poales</taxon>
        <taxon>Poaceae</taxon>
        <taxon>PACMAD clade</taxon>
        <taxon>Panicoideae</taxon>
        <taxon>Andropogonodae</taxon>
        <taxon>Andropogoneae</taxon>
        <taxon>Tripsacinae</taxon>
        <taxon>Zea</taxon>
    </lineage>
</organism>
<protein>
    <submittedName>
        <fullName evidence="1">Uncharacterized protein</fullName>
    </submittedName>
</protein>
<dbReference type="AlphaFoldDB" id="C0PJX2"/>